<dbReference type="Pfam" id="PF00579">
    <property type="entry name" value="tRNA-synt_1b"/>
    <property type="match status" value="1"/>
</dbReference>
<dbReference type="FunFam" id="1.10.240.10:FF:000007">
    <property type="entry name" value="Tryptophan--tRNA ligase"/>
    <property type="match status" value="1"/>
</dbReference>
<dbReference type="InterPro" id="IPR002306">
    <property type="entry name" value="Trp-tRNA-ligase"/>
</dbReference>
<evidence type="ECO:0000256" key="10">
    <source>
        <dbReference type="RuleBase" id="RU363036"/>
    </source>
</evidence>
<dbReference type="GO" id="GO:0006436">
    <property type="term" value="P:tryptophanyl-tRNA aminoacylation"/>
    <property type="evidence" value="ECO:0007669"/>
    <property type="project" value="InterPro"/>
</dbReference>
<protein>
    <recommendedName>
        <fullName evidence="2">tryptophan--tRNA ligase</fullName>
        <ecNumber evidence="2">6.1.1.2</ecNumber>
    </recommendedName>
    <alternativeName>
        <fullName evidence="8">Tryptophanyl-tRNA synthetase</fullName>
    </alternativeName>
</protein>
<keyword evidence="12" id="KW-1185">Reference proteome</keyword>
<comment type="catalytic activity">
    <reaction evidence="9">
        <text>tRNA(Trp) + L-tryptophan + ATP = L-tryptophyl-tRNA(Trp) + AMP + diphosphate + H(+)</text>
        <dbReference type="Rhea" id="RHEA:24080"/>
        <dbReference type="Rhea" id="RHEA-COMP:9671"/>
        <dbReference type="Rhea" id="RHEA-COMP:9705"/>
        <dbReference type="ChEBI" id="CHEBI:15378"/>
        <dbReference type="ChEBI" id="CHEBI:30616"/>
        <dbReference type="ChEBI" id="CHEBI:33019"/>
        <dbReference type="ChEBI" id="CHEBI:57912"/>
        <dbReference type="ChEBI" id="CHEBI:78442"/>
        <dbReference type="ChEBI" id="CHEBI:78535"/>
        <dbReference type="ChEBI" id="CHEBI:456215"/>
        <dbReference type="EC" id="6.1.1.2"/>
    </reaction>
</comment>
<dbReference type="PRINTS" id="PR01039">
    <property type="entry name" value="TRNASYNTHTRP"/>
</dbReference>
<dbReference type="EMBL" id="LR877157">
    <property type="protein sequence ID" value="CAD2219138.1"/>
    <property type="molecule type" value="Genomic_DNA"/>
</dbReference>
<dbReference type="PANTHER" id="PTHR10055:SF8">
    <property type="entry name" value="TRYPTOPHAN--TRNA LIGASE"/>
    <property type="match status" value="1"/>
</dbReference>
<dbReference type="OrthoDB" id="10261385at2759"/>
<keyword evidence="4 10" id="KW-0547">Nucleotide-binding</keyword>
<organism evidence="11 12">
    <name type="scientific">Angomonas deanei</name>
    <dbReference type="NCBI Taxonomy" id="59799"/>
    <lineage>
        <taxon>Eukaryota</taxon>
        <taxon>Discoba</taxon>
        <taxon>Euglenozoa</taxon>
        <taxon>Kinetoplastea</taxon>
        <taxon>Metakinetoplastina</taxon>
        <taxon>Trypanosomatida</taxon>
        <taxon>Trypanosomatidae</taxon>
        <taxon>Strigomonadinae</taxon>
        <taxon>Angomonas</taxon>
    </lineage>
</organism>
<name>S9U6G3_9TRYP</name>
<sequence length="427" mass="48050">MRRIPVSAGALQWVRYNSNTAQTGDEDVITPWSVAAKGPKGINYDRVLTTFKAEPVDESVVAKLRQVLEKQHGKEKPPPLHHFFTRGVVFSHRDFIKALDDIEENMVPGKHKAFLYTGRGPSSGSMHVGHVIPFLLTKYLQDTFSLPLVIQITDDEKFLFRDVPFEGPKADELITSNIKDIIAFGFNPRRTFIFRNSQYMGEMYPTVLSVQKLLTGNAVKNTFGIADTDSVGKFAFPATQAAPSFSSSFRRVLHSAKDEKLRCIIPCAIDQDPFFVLTRNVAPRIKAIPPALLHTKFLPALKGLEHKMSSSAEQNGVITLHDTDQQVKKKLRKAFSGGRATIEEMREKGADLETDVAYQFIKFFSPDDALLEKVTKEYQSGDMNSGTVKDIAAEVVVEHVMKDWRERRLKVTDEDVQHFTGIRNILL</sequence>
<evidence type="ECO:0000256" key="3">
    <source>
        <dbReference type="ARBA" id="ARBA00022598"/>
    </source>
</evidence>
<dbReference type="InterPro" id="IPR002305">
    <property type="entry name" value="aa-tRNA-synth_Ic"/>
</dbReference>
<keyword evidence="3 10" id="KW-0436">Ligase</keyword>
<dbReference type="InterPro" id="IPR001412">
    <property type="entry name" value="aa-tRNA-synth_I_CS"/>
</dbReference>
<keyword evidence="5 10" id="KW-0067">ATP-binding</keyword>
<dbReference type="Proteomes" id="UP000515908">
    <property type="component" value="Chromosome 13"/>
</dbReference>
<dbReference type="GO" id="GO:0004830">
    <property type="term" value="F:tryptophan-tRNA ligase activity"/>
    <property type="evidence" value="ECO:0007669"/>
    <property type="project" value="UniProtKB-EC"/>
</dbReference>
<dbReference type="InterPro" id="IPR014729">
    <property type="entry name" value="Rossmann-like_a/b/a_fold"/>
</dbReference>
<evidence type="ECO:0000256" key="1">
    <source>
        <dbReference type="ARBA" id="ARBA00005594"/>
    </source>
</evidence>
<evidence type="ECO:0000256" key="4">
    <source>
        <dbReference type="ARBA" id="ARBA00022741"/>
    </source>
</evidence>
<dbReference type="AlphaFoldDB" id="S9U6G3"/>
<evidence type="ECO:0000256" key="6">
    <source>
        <dbReference type="ARBA" id="ARBA00022917"/>
    </source>
</evidence>
<dbReference type="NCBIfam" id="TIGR00233">
    <property type="entry name" value="trpS"/>
    <property type="match status" value="1"/>
</dbReference>
<comment type="similarity">
    <text evidence="1 10">Belongs to the class-I aminoacyl-tRNA synthetase family.</text>
</comment>
<dbReference type="GO" id="GO:0005737">
    <property type="term" value="C:cytoplasm"/>
    <property type="evidence" value="ECO:0007669"/>
    <property type="project" value="TreeGrafter"/>
</dbReference>
<dbReference type="PROSITE" id="PS00178">
    <property type="entry name" value="AA_TRNA_LIGASE_I"/>
    <property type="match status" value="1"/>
</dbReference>
<dbReference type="GO" id="GO:0005524">
    <property type="term" value="F:ATP binding"/>
    <property type="evidence" value="ECO:0007669"/>
    <property type="project" value="UniProtKB-KW"/>
</dbReference>
<dbReference type="SUPFAM" id="SSF52374">
    <property type="entry name" value="Nucleotidylyl transferase"/>
    <property type="match status" value="1"/>
</dbReference>
<accession>S9U6G3</accession>
<evidence type="ECO:0000313" key="12">
    <source>
        <dbReference type="Proteomes" id="UP000515908"/>
    </source>
</evidence>
<evidence type="ECO:0000256" key="5">
    <source>
        <dbReference type="ARBA" id="ARBA00022840"/>
    </source>
</evidence>
<proteinExistence type="inferred from homology"/>
<evidence type="ECO:0000256" key="7">
    <source>
        <dbReference type="ARBA" id="ARBA00023146"/>
    </source>
</evidence>
<dbReference type="Gene3D" id="1.10.240.10">
    <property type="entry name" value="Tyrosyl-Transfer RNA Synthetase"/>
    <property type="match status" value="1"/>
</dbReference>
<evidence type="ECO:0000256" key="9">
    <source>
        <dbReference type="ARBA" id="ARBA00049929"/>
    </source>
</evidence>
<gene>
    <name evidence="11" type="ORF">ADEAN_000663100</name>
</gene>
<keyword evidence="7 10" id="KW-0030">Aminoacyl-tRNA synthetase</keyword>
<evidence type="ECO:0000313" key="11">
    <source>
        <dbReference type="EMBL" id="CAD2219138.1"/>
    </source>
</evidence>
<evidence type="ECO:0000256" key="8">
    <source>
        <dbReference type="ARBA" id="ARBA00030268"/>
    </source>
</evidence>
<evidence type="ECO:0000256" key="2">
    <source>
        <dbReference type="ARBA" id="ARBA00013161"/>
    </source>
</evidence>
<keyword evidence="6 10" id="KW-0648">Protein biosynthesis</keyword>
<reference evidence="11 12" key="1">
    <citation type="submission" date="2020-08" db="EMBL/GenBank/DDBJ databases">
        <authorList>
            <person name="Newling K."/>
            <person name="Davey J."/>
            <person name="Forrester S."/>
        </authorList>
    </citation>
    <scope>NUCLEOTIDE SEQUENCE [LARGE SCALE GENOMIC DNA]</scope>
    <source>
        <strain evidence="12">Crithidia deanei Carvalho (ATCC PRA-265)</strain>
    </source>
</reference>
<dbReference type="PANTHER" id="PTHR10055">
    <property type="entry name" value="TRYPTOPHANYL-TRNA SYNTHETASE"/>
    <property type="match status" value="1"/>
</dbReference>
<dbReference type="Gene3D" id="3.40.50.620">
    <property type="entry name" value="HUPs"/>
    <property type="match status" value="1"/>
</dbReference>
<dbReference type="VEuPathDB" id="TriTrypDB:ADEAN_000663100"/>
<dbReference type="EC" id="6.1.1.2" evidence="2"/>